<dbReference type="Pfam" id="PF06568">
    <property type="entry name" value="YjiS-like"/>
    <property type="match status" value="1"/>
</dbReference>
<dbReference type="STRING" id="321267.SHM7688_01691"/>
<reference evidence="2 3" key="1">
    <citation type="submission" date="2015-09" db="EMBL/GenBank/DDBJ databases">
        <authorList>
            <consortium name="Swine Surveillance"/>
        </authorList>
    </citation>
    <scope>NUCLEOTIDE SEQUENCE [LARGE SCALE GENOMIC DNA]</scope>
    <source>
        <strain evidence="2 3">CECT 7688</strain>
    </source>
</reference>
<dbReference type="InterPro" id="IPR009506">
    <property type="entry name" value="YjiS-like"/>
</dbReference>
<dbReference type="RefSeq" id="WP_058239476.1">
    <property type="nucleotide sequence ID" value="NZ_CYPW01000017.1"/>
</dbReference>
<evidence type="ECO:0000313" key="3">
    <source>
        <dbReference type="Proteomes" id="UP000054823"/>
    </source>
</evidence>
<name>A0A0P1F9L5_9RHOB</name>
<dbReference type="OrthoDB" id="8096613at2"/>
<gene>
    <name evidence="2" type="ORF">SHM7688_01691</name>
</gene>
<dbReference type="Proteomes" id="UP000054823">
    <property type="component" value="Unassembled WGS sequence"/>
</dbReference>
<protein>
    <recommendedName>
        <fullName evidence="1">YjiS-like domain-containing protein</fullName>
    </recommendedName>
</protein>
<keyword evidence="3" id="KW-1185">Reference proteome</keyword>
<evidence type="ECO:0000313" key="2">
    <source>
        <dbReference type="EMBL" id="CUH52245.1"/>
    </source>
</evidence>
<organism evidence="2 3">
    <name type="scientific">Shimia marina</name>
    <dbReference type="NCBI Taxonomy" id="321267"/>
    <lineage>
        <taxon>Bacteria</taxon>
        <taxon>Pseudomonadati</taxon>
        <taxon>Pseudomonadota</taxon>
        <taxon>Alphaproteobacteria</taxon>
        <taxon>Rhodobacterales</taxon>
        <taxon>Roseobacteraceae</taxon>
    </lineage>
</organism>
<dbReference type="AlphaFoldDB" id="A0A0P1F9L5"/>
<dbReference type="EMBL" id="CYPW01000017">
    <property type="protein sequence ID" value="CUH52245.1"/>
    <property type="molecule type" value="Genomic_DNA"/>
</dbReference>
<sequence>MAFISIPSAAPAAGKSILSRLKQAAAVRRQRRQLAQLDSFALDDLGLTNADVQEELKRTAWDVPAHWKG</sequence>
<feature type="domain" description="YjiS-like" evidence="1">
    <location>
        <begin position="18"/>
        <end position="52"/>
    </location>
</feature>
<evidence type="ECO:0000259" key="1">
    <source>
        <dbReference type="Pfam" id="PF06568"/>
    </source>
</evidence>
<accession>A0A0P1F9L5</accession>
<proteinExistence type="predicted"/>